<dbReference type="InterPro" id="IPR058699">
    <property type="entry name" value="RRM_LARP4/4B"/>
</dbReference>
<dbReference type="Gene3D" id="1.10.10.10">
    <property type="entry name" value="Winged helix-like DNA-binding domain superfamily/Winged helix DNA-binding domain"/>
    <property type="match status" value="1"/>
</dbReference>
<evidence type="ECO:0000313" key="7">
    <source>
        <dbReference type="Proteomes" id="UP000265100"/>
    </source>
</evidence>
<feature type="region of interest" description="Disordered" evidence="4">
    <location>
        <begin position="317"/>
        <end position="500"/>
    </location>
</feature>
<feature type="compositionally biased region" description="Polar residues" evidence="4">
    <location>
        <begin position="468"/>
        <end position="479"/>
    </location>
</feature>
<evidence type="ECO:0000256" key="1">
    <source>
        <dbReference type="ARBA" id="ARBA00022553"/>
    </source>
</evidence>
<accession>A0A3P8PSI4</accession>
<keyword evidence="2 3" id="KW-0694">RNA-binding</keyword>
<reference evidence="6" key="1">
    <citation type="submission" date="2018-05" db="EMBL/GenBank/DDBJ databases">
        <authorList>
            <person name="Datahose"/>
        </authorList>
    </citation>
    <scope>NUCLEOTIDE SEQUENCE</scope>
</reference>
<organism evidence="6 7">
    <name type="scientific">Astatotilapia calliptera</name>
    <name type="common">Eastern happy</name>
    <name type="synonym">Chromis callipterus</name>
    <dbReference type="NCBI Taxonomy" id="8154"/>
    <lineage>
        <taxon>Eukaryota</taxon>
        <taxon>Metazoa</taxon>
        <taxon>Chordata</taxon>
        <taxon>Craniata</taxon>
        <taxon>Vertebrata</taxon>
        <taxon>Euteleostomi</taxon>
        <taxon>Actinopterygii</taxon>
        <taxon>Neopterygii</taxon>
        <taxon>Teleostei</taxon>
        <taxon>Neoteleostei</taxon>
        <taxon>Acanthomorphata</taxon>
        <taxon>Ovalentaria</taxon>
        <taxon>Cichlomorphae</taxon>
        <taxon>Cichliformes</taxon>
        <taxon>Cichlidae</taxon>
        <taxon>African cichlids</taxon>
        <taxon>Pseudocrenilabrinae</taxon>
        <taxon>Haplochromini</taxon>
        <taxon>Astatotilapia</taxon>
    </lineage>
</organism>
<dbReference type="STRING" id="8154.ENSACLP00000020035"/>
<evidence type="ECO:0000313" key="6">
    <source>
        <dbReference type="Ensembl" id="ENSACLP00000020035.1"/>
    </source>
</evidence>
<dbReference type="Bgee" id="ENSACLG00000013621">
    <property type="expression patterns" value="Expressed in testis and 1 other cell type or tissue"/>
</dbReference>
<protein>
    <recommendedName>
        <fullName evidence="5">HTH La-type RNA-binding domain-containing protein</fullName>
    </recommendedName>
</protein>
<dbReference type="InterPro" id="IPR036388">
    <property type="entry name" value="WH-like_DNA-bd_sf"/>
</dbReference>
<dbReference type="PANTHER" id="PTHR22792:SF43">
    <property type="entry name" value="LA-RELATED PROTEIN 4B"/>
    <property type="match status" value="1"/>
</dbReference>
<reference evidence="6" key="2">
    <citation type="submission" date="2025-08" db="UniProtKB">
        <authorList>
            <consortium name="Ensembl"/>
        </authorList>
    </citation>
    <scope>IDENTIFICATION</scope>
</reference>
<dbReference type="InterPro" id="IPR045180">
    <property type="entry name" value="La_dom_prot"/>
</dbReference>
<reference evidence="6" key="3">
    <citation type="submission" date="2025-09" db="UniProtKB">
        <authorList>
            <consortium name="Ensembl"/>
        </authorList>
    </citation>
    <scope>IDENTIFICATION</scope>
</reference>
<dbReference type="AlphaFoldDB" id="A0A3P8PSI4"/>
<feature type="domain" description="HTH La-type RNA-binding" evidence="5">
    <location>
        <begin position="70"/>
        <end position="159"/>
    </location>
</feature>
<dbReference type="OMA" id="NEAWPAT"/>
<keyword evidence="7" id="KW-1185">Reference proteome</keyword>
<dbReference type="PROSITE" id="PS50961">
    <property type="entry name" value="HTH_LA"/>
    <property type="match status" value="1"/>
</dbReference>
<proteinExistence type="predicted"/>
<dbReference type="Pfam" id="PF05383">
    <property type="entry name" value="La"/>
    <property type="match status" value="1"/>
</dbReference>
<evidence type="ECO:0000256" key="4">
    <source>
        <dbReference type="SAM" id="MobiDB-lite"/>
    </source>
</evidence>
<feature type="compositionally biased region" description="Low complexity" evidence="4">
    <location>
        <begin position="447"/>
        <end position="467"/>
    </location>
</feature>
<name>A0A3P8PSI4_ASTCA</name>
<dbReference type="GO" id="GO:0003730">
    <property type="term" value="F:mRNA 3'-UTR binding"/>
    <property type="evidence" value="ECO:0007669"/>
    <property type="project" value="TreeGrafter"/>
</dbReference>
<dbReference type="GeneTree" id="ENSGT00940000157755"/>
<evidence type="ECO:0000256" key="2">
    <source>
        <dbReference type="ARBA" id="ARBA00022884"/>
    </source>
</evidence>
<dbReference type="Proteomes" id="UP000265100">
    <property type="component" value="Chromosome 9"/>
</dbReference>
<feature type="compositionally biased region" description="Low complexity" evidence="4">
    <location>
        <begin position="411"/>
        <end position="421"/>
    </location>
</feature>
<feature type="compositionally biased region" description="Basic residues" evidence="4">
    <location>
        <begin position="318"/>
        <end position="327"/>
    </location>
</feature>
<dbReference type="GO" id="GO:0010494">
    <property type="term" value="C:cytoplasmic stress granule"/>
    <property type="evidence" value="ECO:0007669"/>
    <property type="project" value="TreeGrafter"/>
</dbReference>
<dbReference type="GeneID" id="113029836"/>
<dbReference type="InterPro" id="IPR006630">
    <property type="entry name" value="La_HTH"/>
</dbReference>
<dbReference type="InterPro" id="IPR036390">
    <property type="entry name" value="WH_DNA-bd_sf"/>
</dbReference>
<dbReference type="GO" id="GO:0045727">
    <property type="term" value="P:positive regulation of translation"/>
    <property type="evidence" value="ECO:0007669"/>
    <property type="project" value="TreeGrafter"/>
</dbReference>
<dbReference type="RefSeq" id="XP_026036645.1">
    <property type="nucleotide sequence ID" value="XM_026180860.1"/>
</dbReference>
<dbReference type="Pfam" id="PF26088">
    <property type="entry name" value="RRM_LARP4"/>
    <property type="match status" value="1"/>
</dbReference>
<dbReference type="Gene3D" id="3.30.70.330">
    <property type="match status" value="1"/>
</dbReference>
<dbReference type="GO" id="GO:0005829">
    <property type="term" value="C:cytosol"/>
    <property type="evidence" value="ECO:0007669"/>
    <property type="project" value="TreeGrafter"/>
</dbReference>
<evidence type="ECO:0000259" key="5">
    <source>
        <dbReference type="PROSITE" id="PS50961"/>
    </source>
</evidence>
<dbReference type="Ensembl" id="ENSACLT00000020496.2">
    <property type="protein sequence ID" value="ENSACLP00000020035.1"/>
    <property type="gene ID" value="ENSACLG00000013621.2"/>
</dbReference>
<dbReference type="SUPFAM" id="SSF46785">
    <property type="entry name" value="Winged helix' DNA-binding domain"/>
    <property type="match status" value="1"/>
</dbReference>
<dbReference type="PANTHER" id="PTHR22792">
    <property type="entry name" value="LUPUS LA PROTEIN-RELATED"/>
    <property type="match status" value="1"/>
</dbReference>
<dbReference type="SMART" id="SM00715">
    <property type="entry name" value="LA"/>
    <property type="match status" value="1"/>
</dbReference>
<evidence type="ECO:0000256" key="3">
    <source>
        <dbReference type="PROSITE-ProRule" id="PRU00332"/>
    </source>
</evidence>
<keyword evidence="1" id="KW-0597">Phosphoprotein</keyword>
<feature type="compositionally biased region" description="Polar residues" evidence="4">
    <location>
        <begin position="328"/>
        <end position="358"/>
    </location>
</feature>
<sequence>MDHNNFYLSYPDSAYQQVQQPWLVHDNLTLQEGYIPVFQQENMVLGDPNALEYQTLRADTHIFNGESCDPPVTDEIRQELRTVLESYLNREHLSNDLFLKTQMDSNQYVSISALACLDQIRNLTTDLDLISDILRSMPLVQFSPCGQKVRPRPSRCVLILREIPNTTPQAEVEALFEGENLPKFKTCEFVSNDNWFITFKSEADAEQTYKYLREQVRVFKGKPIMVRIKAETTAAIALAPTQSFRHPQPDQCNSYYGFYSPATTYQQSCQTHVSTQQLNEVLGEVWAAASGYQYWAEPPLLMNHFVDDSTAASAFKPYHPHSHRRGSRWSNCDRWQSQQPASSHSSEQPSDRFSSPTWPGQGRSRGKVRLPSRGGGKEPNKQVTSPTEQGRRGNFNQRRRATARSWERPTRSSQNSQSQSPPRQPSPHFELTMLNFPLLPPPASTMSELQSSSSCASEAAPSQQPQLVSEQAANEASEMTTEEKPVQHTQEPVTESRKLT</sequence>
<dbReference type="InterPro" id="IPR012677">
    <property type="entry name" value="Nucleotide-bd_a/b_plait_sf"/>
</dbReference>